<feature type="compositionally biased region" description="Polar residues" evidence="1">
    <location>
        <begin position="966"/>
        <end position="975"/>
    </location>
</feature>
<evidence type="ECO:0000313" key="3">
    <source>
        <dbReference type="Proteomes" id="UP000256328"/>
    </source>
</evidence>
<proteinExistence type="predicted"/>
<dbReference type="OrthoDB" id="5382952at2759"/>
<organism evidence="2 3">
    <name type="scientific">Coleophoma crateriformis</name>
    <dbReference type="NCBI Taxonomy" id="565419"/>
    <lineage>
        <taxon>Eukaryota</taxon>
        <taxon>Fungi</taxon>
        <taxon>Dikarya</taxon>
        <taxon>Ascomycota</taxon>
        <taxon>Pezizomycotina</taxon>
        <taxon>Leotiomycetes</taxon>
        <taxon>Helotiales</taxon>
        <taxon>Dermateaceae</taxon>
        <taxon>Coleophoma</taxon>
    </lineage>
</organism>
<feature type="compositionally biased region" description="Basic and acidic residues" evidence="1">
    <location>
        <begin position="976"/>
        <end position="995"/>
    </location>
</feature>
<feature type="compositionally biased region" description="Polar residues" evidence="1">
    <location>
        <begin position="140"/>
        <end position="149"/>
    </location>
</feature>
<feature type="region of interest" description="Disordered" evidence="1">
    <location>
        <begin position="1407"/>
        <end position="1430"/>
    </location>
</feature>
<feature type="compositionally biased region" description="Polar residues" evidence="1">
    <location>
        <begin position="1143"/>
        <end position="1179"/>
    </location>
</feature>
<feature type="compositionally biased region" description="Basic and acidic residues" evidence="1">
    <location>
        <begin position="1412"/>
        <end position="1430"/>
    </location>
</feature>
<feature type="compositionally biased region" description="Low complexity" evidence="1">
    <location>
        <begin position="557"/>
        <end position="567"/>
    </location>
</feature>
<feature type="compositionally biased region" description="Polar residues" evidence="1">
    <location>
        <begin position="204"/>
        <end position="225"/>
    </location>
</feature>
<gene>
    <name evidence="2" type="ORF">BP5796_04932</name>
</gene>
<accession>A0A3D8SB98</accession>
<feature type="region of interest" description="Disordered" evidence="1">
    <location>
        <begin position="1142"/>
        <end position="1179"/>
    </location>
</feature>
<evidence type="ECO:0000313" key="2">
    <source>
        <dbReference type="EMBL" id="RDW83441.1"/>
    </source>
</evidence>
<feature type="compositionally biased region" description="Polar residues" evidence="1">
    <location>
        <begin position="455"/>
        <end position="468"/>
    </location>
</feature>
<keyword evidence="3" id="KW-1185">Reference proteome</keyword>
<feature type="region of interest" description="Disordered" evidence="1">
    <location>
        <begin position="640"/>
        <end position="689"/>
    </location>
</feature>
<dbReference type="EMBL" id="PDLN01000006">
    <property type="protein sequence ID" value="RDW83441.1"/>
    <property type="molecule type" value="Genomic_DNA"/>
</dbReference>
<dbReference type="Proteomes" id="UP000256328">
    <property type="component" value="Unassembled WGS sequence"/>
</dbReference>
<feature type="region of interest" description="Disordered" evidence="1">
    <location>
        <begin position="898"/>
        <end position="938"/>
    </location>
</feature>
<name>A0A3D8SB98_9HELO</name>
<feature type="compositionally biased region" description="Polar residues" evidence="1">
    <location>
        <begin position="382"/>
        <end position="402"/>
    </location>
</feature>
<feature type="compositionally biased region" description="Low complexity" evidence="1">
    <location>
        <begin position="227"/>
        <end position="239"/>
    </location>
</feature>
<feature type="region of interest" description="Disordered" evidence="1">
    <location>
        <begin position="1"/>
        <end position="424"/>
    </location>
</feature>
<feature type="region of interest" description="Disordered" evidence="1">
    <location>
        <begin position="1081"/>
        <end position="1107"/>
    </location>
</feature>
<feature type="compositionally biased region" description="Low complexity" evidence="1">
    <location>
        <begin position="574"/>
        <end position="583"/>
    </location>
</feature>
<feature type="compositionally biased region" description="Polar residues" evidence="1">
    <location>
        <begin position="253"/>
        <end position="265"/>
    </location>
</feature>
<reference evidence="2 3" key="1">
    <citation type="journal article" date="2018" name="IMA Fungus">
        <title>IMA Genome-F 9: Draft genome sequence of Annulohypoxylon stygium, Aspergillus mulundensis, Berkeleyomyces basicola (syn. Thielaviopsis basicola), Ceratocystis smalleyi, two Cercospora beticola strains, Coleophoma cylindrospora, Fusarium fracticaudum, Phialophora cf. hyalina, and Morchella septimelata.</title>
        <authorList>
            <person name="Wingfield B.D."/>
            <person name="Bills G.F."/>
            <person name="Dong Y."/>
            <person name="Huang W."/>
            <person name="Nel W.J."/>
            <person name="Swalarsk-Parry B.S."/>
            <person name="Vaghefi N."/>
            <person name="Wilken P.M."/>
            <person name="An Z."/>
            <person name="de Beer Z.W."/>
            <person name="De Vos L."/>
            <person name="Chen L."/>
            <person name="Duong T.A."/>
            <person name="Gao Y."/>
            <person name="Hammerbacher A."/>
            <person name="Kikkert J.R."/>
            <person name="Li Y."/>
            <person name="Li H."/>
            <person name="Li K."/>
            <person name="Li Q."/>
            <person name="Liu X."/>
            <person name="Ma X."/>
            <person name="Naidoo K."/>
            <person name="Pethybridge S.J."/>
            <person name="Sun J."/>
            <person name="Steenkamp E.T."/>
            <person name="van der Nest M.A."/>
            <person name="van Wyk S."/>
            <person name="Wingfield M.J."/>
            <person name="Xiong C."/>
            <person name="Yue Q."/>
            <person name="Zhang X."/>
        </authorList>
    </citation>
    <scope>NUCLEOTIDE SEQUENCE [LARGE SCALE GENOMIC DNA]</scope>
    <source>
        <strain evidence="2 3">BP5796</strain>
    </source>
</reference>
<feature type="region of interest" description="Disordered" evidence="1">
    <location>
        <begin position="751"/>
        <end position="771"/>
    </location>
</feature>
<feature type="compositionally biased region" description="Basic and acidic residues" evidence="1">
    <location>
        <begin position="31"/>
        <end position="51"/>
    </location>
</feature>
<evidence type="ECO:0008006" key="4">
    <source>
        <dbReference type="Google" id="ProtNLM"/>
    </source>
</evidence>
<feature type="compositionally biased region" description="Polar residues" evidence="1">
    <location>
        <begin position="91"/>
        <end position="104"/>
    </location>
</feature>
<feature type="region of interest" description="Disordered" evidence="1">
    <location>
        <begin position="955"/>
        <end position="1015"/>
    </location>
</feature>
<feature type="compositionally biased region" description="Low complexity" evidence="1">
    <location>
        <begin position="314"/>
        <end position="327"/>
    </location>
</feature>
<protein>
    <recommendedName>
        <fullName evidence="4">Methyltransferase type 11 domain-containing protein</fullName>
    </recommendedName>
</protein>
<sequence length="1516" mass="165769">MASYQAGFDPPIRPGESRAKRLGTYMQAGSRRPEERVEDGAEKPRTKDRRASTTRLPQVGYQEANPRQRMPASRSVSDTKVSGSKYGFGKPTTTSTPDVNSRSRNVLRRKPSSISQKAGIPHPTLPRAASSPPTKWSEPSADNYQSIDSSLKPVEKGYTRTTIVKPTDPPIIPELDRYRSRPETVNGATKFHTEIPHRIATQDLPPSNSQWSATPLYSGLSNNRRLSGYSGSGYSASPSTRFSESPGPGAYSRDTTPTSMSSQSPGLVAPVKPHTPRLHQASPATSRPPLTKRRNGSTSNELEELPTENKGLPSLTESLNSSSSNSTVKDGDKSKAKHKENGLTQPPNPPPRKSSQKFKKSRSETQDSPSKLSKTPVKSVMGSPSTFSSPRQTSSAPPQKSATPPVRPSRDGAPDLQSQLSESMTVIQSNLTAITFPQDRRRSGLPGSISQAQLVIPSQESQVSSRNPSPSPIYGLQREPTPKPAGLGIVQDQRLQPGESYRAPSPSVANSRSRFGLFGRRTKTAREASGVDNKEKATRKGPAAGTGHEGYGRYGLRGRSSSANPSPRLRDRSLSAARSSSEDSFASTRAFDPFLLERMSPVVIAGGGSIIENLNTSSELGRNGSNTGLLLGNSVDINAQPYSSSRNTSNEDSRATLWPSAMPKEDPKRTSGVLSKVRRASDSSEDGFAKRPSLAFRRSMQKLNNSTGALPLKFPKPLNIPGGIFSPSTSSLDTSVVSDESQLESNFQLGRGRELNGPRKLAKQAKSPEKPKKWNFFHRSQKTPDVDLPAQAAVKVTVNKTTTKAVPHYAMMDSSDDQPDTEAIDLEDILREADGVDLTDQELDVLQFDNYKANLQRLEEVKIERPPELAHLAEVPTRPARPDTASITPEMLQTELSLNEDPALPRPSRLPQVGRIPNVIRARPEQTSPKSFSRPFARISTLQPLQGPLILDKESIALGPSPPKSSTPEPNTSGIESKKHNSGDSKSSETGHSDFIRFSPRKNSSGTTSSSGGMSFANTVAVVPKADAELHEDEVWNEYDDLIDRDSTPRAPPSATSSHGVPFQYEQYESRDMKRLIETPKESPTLNSTPIIKDLGPTRESSITSSSVYSREMNSRLKEALQTIPSPTTPISFTDFFAGYGDRNNSVGEESSDQARPSSENRSRRSTPTAPGSRTSSDSRIISLVAQDDSSPIHQVNLRVGSMTVSKWLTFGHVLFSPARDELIQLDSTKHHSILVIDGLGNDDWSFYAAETYPNATFYNLSPTRPISSSQRTSTTSFPLTPDNHRQVQYTSTLDRFPFPRDNFSVVVVRFPTAGSEASYRNIVAESKRVLKPAGYLELSILDLDMMNMGNRARRAVRGLKVKMQVADPRMSLASASDTFLRLIGKRGFHDIKSCKVGVPVASVIPASSSSSDKEKGKEKETATEKQERAEMSLADMMKDESEAGDEGITRMVAKVGRWWYTRCYEMGVMPDGDFSRSIFNDGPLLRECEKWSTNFKLVVAYAQKPVVPRRRTASV</sequence>
<evidence type="ECO:0000256" key="1">
    <source>
        <dbReference type="SAM" id="MobiDB-lite"/>
    </source>
</evidence>
<feature type="compositionally biased region" description="Low complexity" evidence="1">
    <location>
        <begin position="1004"/>
        <end position="1015"/>
    </location>
</feature>
<feature type="region of interest" description="Disordered" evidence="1">
    <location>
        <begin position="455"/>
        <end position="583"/>
    </location>
</feature>
<comment type="caution">
    <text evidence="2">The sequence shown here is derived from an EMBL/GenBank/DDBJ whole genome shotgun (WGS) entry which is preliminary data.</text>
</comment>